<keyword evidence="8" id="KW-0675">Receptor</keyword>
<evidence type="ECO:0000313" key="12">
    <source>
        <dbReference type="Proteomes" id="UP001233999"/>
    </source>
</evidence>
<evidence type="ECO:0000256" key="4">
    <source>
        <dbReference type="ARBA" id="ARBA00022692"/>
    </source>
</evidence>
<keyword evidence="12" id="KW-1185">Reference proteome</keyword>
<feature type="transmembrane region" description="Helical" evidence="10">
    <location>
        <begin position="12"/>
        <end position="33"/>
    </location>
</feature>
<evidence type="ECO:0000313" key="11">
    <source>
        <dbReference type="EMBL" id="KAJ9591131.1"/>
    </source>
</evidence>
<name>A0AAD8EI86_DIPPU</name>
<dbReference type="InterPro" id="IPR004117">
    <property type="entry name" value="7tm6_olfct_rcpt"/>
</dbReference>
<organism evidence="11 12">
    <name type="scientific">Diploptera punctata</name>
    <name type="common">Pacific beetle cockroach</name>
    <dbReference type="NCBI Taxonomy" id="6984"/>
    <lineage>
        <taxon>Eukaryota</taxon>
        <taxon>Metazoa</taxon>
        <taxon>Ecdysozoa</taxon>
        <taxon>Arthropoda</taxon>
        <taxon>Hexapoda</taxon>
        <taxon>Insecta</taxon>
        <taxon>Pterygota</taxon>
        <taxon>Neoptera</taxon>
        <taxon>Polyneoptera</taxon>
        <taxon>Dictyoptera</taxon>
        <taxon>Blattodea</taxon>
        <taxon>Blaberoidea</taxon>
        <taxon>Blaberidae</taxon>
        <taxon>Diplopterinae</taxon>
        <taxon>Diploptera</taxon>
    </lineage>
</organism>
<dbReference type="Pfam" id="PF02949">
    <property type="entry name" value="7tm_6"/>
    <property type="match status" value="1"/>
</dbReference>
<dbReference type="Proteomes" id="UP001233999">
    <property type="component" value="Unassembled WGS sequence"/>
</dbReference>
<dbReference type="PANTHER" id="PTHR21137:SF35">
    <property type="entry name" value="ODORANT RECEPTOR 19A-RELATED"/>
    <property type="match status" value="1"/>
</dbReference>
<reference evidence="11" key="1">
    <citation type="journal article" date="2023" name="IScience">
        <title>Live-bearing cockroach genome reveals convergent evolutionary mechanisms linked to viviparity in insects and beyond.</title>
        <authorList>
            <person name="Fouks B."/>
            <person name="Harrison M.C."/>
            <person name="Mikhailova A.A."/>
            <person name="Marchal E."/>
            <person name="English S."/>
            <person name="Carruthers M."/>
            <person name="Jennings E.C."/>
            <person name="Chiamaka E.L."/>
            <person name="Frigard R.A."/>
            <person name="Pippel M."/>
            <person name="Attardo G.M."/>
            <person name="Benoit J.B."/>
            <person name="Bornberg-Bauer E."/>
            <person name="Tobe S.S."/>
        </authorList>
    </citation>
    <scope>NUCLEOTIDE SEQUENCE</scope>
    <source>
        <strain evidence="11">Stay&amp;Tobe</strain>
    </source>
</reference>
<feature type="non-terminal residue" evidence="11">
    <location>
        <position position="139"/>
    </location>
</feature>
<sequence>FAHELNFIVSPWIMFALLIHQLLLVAEVFQLALTAGTGFAILKHFMSIIGVLSQSLLLCWLGDRLIHQTLVVESKALYLFIYSFIFQSLRVNAAAYSCKWYDQTTRFKQLLLMVIRRTQQPVKLTAGHFYDINIEKFDQ</sequence>
<keyword evidence="7 10" id="KW-0472">Membrane</keyword>
<comment type="subcellular location">
    <subcellularLocation>
        <location evidence="1">Cell membrane</location>
        <topology evidence="1">Multi-pass membrane protein</topology>
    </subcellularLocation>
</comment>
<reference evidence="11" key="2">
    <citation type="submission" date="2023-05" db="EMBL/GenBank/DDBJ databases">
        <authorList>
            <person name="Fouks B."/>
        </authorList>
    </citation>
    <scope>NUCLEOTIDE SEQUENCE</scope>
    <source>
        <strain evidence="11">Stay&amp;Tobe</strain>
        <tissue evidence="11">Testes</tissue>
    </source>
</reference>
<dbReference type="GO" id="GO:0005886">
    <property type="term" value="C:plasma membrane"/>
    <property type="evidence" value="ECO:0007669"/>
    <property type="project" value="UniProtKB-SubCell"/>
</dbReference>
<keyword evidence="4 10" id="KW-0812">Transmembrane</keyword>
<evidence type="ECO:0000256" key="2">
    <source>
        <dbReference type="ARBA" id="ARBA00022475"/>
    </source>
</evidence>
<dbReference type="EMBL" id="JASPKZ010003886">
    <property type="protein sequence ID" value="KAJ9591131.1"/>
    <property type="molecule type" value="Genomic_DNA"/>
</dbReference>
<evidence type="ECO:0000256" key="9">
    <source>
        <dbReference type="ARBA" id="ARBA00023224"/>
    </source>
</evidence>
<dbReference type="GO" id="GO:0005549">
    <property type="term" value="F:odorant binding"/>
    <property type="evidence" value="ECO:0007669"/>
    <property type="project" value="InterPro"/>
</dbReference>
<evidence type="ECO:0000256" key="10">
    <source>
        <dbReference type="SAM" id="Phobius"/>
    </source>
</evidence>
<evidence type="ECO:0000256" key="8">
    <source>
        <dbReference type="ARBA" id="ARBA00023170"/>
    </source>
</evidence>
<feature type="non-terminal residue" evidence="11">
    <location>
        <position position="1"/>
    </location>
</feature>
<evidence type="ECO:0000256" key="1">
    <source>
        <dbReference type="ARBA" id="ARBA00004651"/>
    </source>
</evidence>
<evidence type="ECO:0000256" key="3">
    <source>
        <dbReference type="ARBA" id="ARBA00022606"/>
    </source>
</evidence>
<dbReference type="GO" id="GO:0004984">
    <property type="term" value="F:olfactory receptor activity"/>
    <property type="evidence" value="ECO:0007669"/>
    <property type="project" value="InterPro"/>
</dbReference>
<dbReference type="PANTHER" id="PTHR21137">
    <property type="entry name" value="ODORANT RECEPTOR"/>
    <property type="match status" value="1"/>
</dbReference>
<keyword evidence="9" id="KW-0807">Transducer</keyword>
<evidence type="ECO:0000256" key="6">
    <source>
        <dbReference type="ARBA" id="ARBA00022989"/>
    </source>
</evidence>
<proteinExistence type="predicted"/>
<dbReference type="AlphaFoldDB" id="A0AAD8EI86"/>
<feature type="transmembrane region" description="Helical" evidence="10">
    <location>
        <begin position="45"/>
        <end position="66"/>
    </location>
</feature>
<evidence type="ECO:0000256" key="7">
    <source>
        <dbReference type="ARBA" id="ARBA00023136"/>
    </source>
</evidence>
<accession>A0AAD8EI86</accession>
<keyword evidence="2" id="KW-1003">Cell membrane</keyword>
<keyword evidence="5" id="KW-0552">Olfaction</keyword>
<protein>
    <submittedName>
        <fullName evidence="11">Uncharacterized protein</fullName>
    </submittedName>
</protein>
<comment type="caution">
    <text evidence="11">The sequence shown here is derived from an EMBL/GenBank/DDBJ whole genome shotgun (WGS) entry which is preliminary data.</text>
</comment>
<evidence type="ECO:0000256" key="5">
    <source>
        <dbReference type="ARBA" id="ARBA00022725"/>
    </source>
</evidence>
<keyword evidence="6 10" id="KW-1133">Transmembrane helix</keyword>
<keyword evidence="3" id="KW-0716">Sensory transduction</keyword>
<dbReference type="GO" id="GO:0007165">
    <property type="term" value="P:signal transduction"/>
    <property type="evidence" value="ECO:0007669"/>
    <property type="project" value="UniProtKB-KW"/>
</dbReference>
<gene>
    <name evidence="11" type="ORF">L9F63_002352</name>
</gene>